<dbReference type="KEGG" id="ome:OLMES_2375"/>
<evidence type="ECO:0000313" key="1">
    <source>
        <dbReference type="EMBL" id="ARU56438.1"/>
    </source>
</evidence>
<proteinExistence type="predicted"/>
<gene>
    <name evidence="1" type="ORF">OLMES_2375</name>
</gene>
<reference evidence="1 2" key="1">
    <citation type="submission" date="2017-05" db="EMBL/GenBank/DDBJ databases">
        <title>Genomic insights into alkan degradation activity of Oleiphilus messinensis.</title>
        <authorList>
            <person name="Kozyavkin S.A."/>
            <person name="Slesarev A.I."/>
            <person name="Golyshin P.N."/>
            <person name="Korzhenkov A."/>
            <person name="Golyshina O.N."/>
            <person name="Toshchakov S.V."/>
        </authorList>
    </citation>
    <scope>NUCLEOTIDE SEQUENCE [LARGE SCALE GENOMIC DNA]</scope>
    <source>
        <strain evidence="1 2">ME102</strain>
    </source>
</reference>
<dbReference type="EMBL" id="CP021425">
    <property type="protein sequence ID" value="ARU56438.1"/>
    <property type="molecule type" value="Genomic_DNA"/>
</dbReference>
<dbReference type="AlphaFoldDB" id="A0A1Y0I7G5"/>
<evidence type="ECO:0000313" key="2">
    <source>
        <dbReference type="Proteomes" id="UP000196027"/>
    </source>
</evidence>
<dbReference type="OrthoDB" id="9204728at2"/>
<dbReference type="Proteomes" id="UP000196027">
    <property type="component" value="Chromosome"/>
</dbReference>
<keyword evidence="2" id="KW-1185">Reference proteome</keyword>
<dbReference type="RefSeq" id="WP_087461421.1">
    <property type="nucleotide sequence ID" value="NZ_CP021425.1"/>
</dbReference>
<name>A0A1Y0I7G5_9GAMM</name>
<sequence length="344" mass="39764">MWSFSTFDKKVKAVNQNVRIEKATGFQKQSSLTELYSLVKDSNPKPKEWILQSLNGIPKDKRKKYYDALEYLIYTYPNLTPSYPERQVPLFMSQFSHNYDMNRGDLIYGIHPGRCQSIYMQALHSNYCDEYNNHFGIGNGNAFRGIRDLSNSNKRSHVIDYTGKQRPRSNSTNQKMFQQVYHDTLMNSSFAPNTVFNLNESQLKKEKRDGRDLIELQWSKSIRKACKHGIKMIATQPAFTTGGAKIHFVLDGMGDLTKVAFKEPLNKSAPYVSITSSELTFVYRNWEKLNLESCVNFYVNAQRVPAPWNDHWSLQDGLGGKVSSGYGAWLRYQMKRRILKGKTR</sequence>
<protein>
    <submittedName>
        <fullName evidence="1">Uncharacterized protein</fullName>
    </submittedName>
</protein>
<accession>A0A1Y0I7G5</accession>
<organism evidence="1 2">
    <name type="scientific">Oleiphilus messinensis</name>
    <dbReference type="NCBI Taxonomy" id="141451"/>
    <lineage>
        <taxon>Bacteria</taxon>
        <taxon>Pseudomonadati</taxon>
        <taxon>Pseudomonadota</taxon>
        <taxon>Gammaproteobacteria</taxon>
        <taxon>Oceanospirillales</taxon>
        <taxon>Oleiphilaceae</taxon>
        <taxon>Oleiphilus</taxon>
    </lineage>
</organism>